<reference evidence="1 2" key="1">
    <citation type="submission" date="2020-08" db="EMBL/GenBank/DDBJ databases">
        <title>The completed genome sequence of the pathogenic ascomycete fungus Penicillium digitatum.</title>
        <authorList>
            <person name="Wang M."/>
        </authorList>
    </citation>
    <scope>NUCLEOTIDE SEQUENCE [LARGE SCALE GENOMIC DNA]</scope>
    <source>
        <strain evidence="1 2">PdW03</strain>
    </source>
</reference>
<dbReference type="GO" id="GO:0016740">
    <property type="term" value="F:transferase activity"/>
    <property type="evidence" value="ECO:0007669"/>
    <property type="project" value="UniProtKB-KW"/>
</dbReference>
<keyword evidence="1" id="KW-0808">Transferase</keyword>
<proteinExistence type="predicted"/>
<organism evidence="1 2">
    <name type="scientific">Penicillium digitatum</name>
    <name type="common">Green mold</name>
    <dbReference type="NCBI Taxonomy" id="36651"/>
    <lineage>
        <taxon>Eukaryota</taxon>
        <taxon>Fungi</taxon>
        <taxon>Dikarya</taxon>
        <taxon>Ascomycota</taxon>
        <taxon>Pezizomycotina</taxon>
        <taxon>Eurotiomycetes</taxon>
        <taxon>Eurotiomycetidae</taxon>
        <taxon>Eurotiales</taxon>
        <taxon>Aspergillaceae</taxon>
        <taxon>Penicillium</taxon>
    </lineage>
</organism>
<dbReference type="RefSeq" id="XP_014538499.2">
    <property type="nucleotide sequence ID" value="XM_014683013.2"/>
</dbReference>
<dbReference type="Proteomes" id="UP000595662">
    <property type="component" value="Chromosome 6"/>
</dbReference>
<accession>A0A7T6XW46</accession>
<dbReference type="GeneID" id="26229437"/>
<dbReference type="KEGG" id="pdp:PDIP_11140"/>
<dbReference type="InterPro" id="IPR050587">
    <property type="entry name" value="GNT1/Glycosyltrans_8"/>
</dbReference>
<evidence type="ECO:0000313" key="2">
    <source>
        <dbReference type="Proteomes" id="UP000595662"/>
    </source>
</evidence>
<protein>
    <submittedName>
        <fullName evidence="1">Glycosyl transferase, family 8</fullName>
    </submittedName>
</protein>
<dbReference type="PANTHER" id="PTHR11183">
    <property type="entry name" value="GLYCOGENIN SUBFAMILY MEMBER"/>
    <property type="match status" value="1"/>
</dbReference>
<sequence>MAITSPRVFRSIFIVLSALFGFATLLRLPGNLTPLGDFNSYFDGLSGKQFNWSRFAYTQYATDRSYLCNSLMIFEALQRLGSKADRLLMYPHNFLLSENDVSPEARLLRFARDKYAVKLKPIEVMMKDGGGATWSSSYTKLLAFNQTEYDRVLNLDSDATLLQAMDELFLLPPNSVAMPRAYWLDPKDRFFTSALILIQPSITEFGRVMDEISNTATDNYDMEIMNNLYGDSALVIPHRPYTLLTGEFRSKNHEAYLGNTDELWDAEKILKDAKYLHFSDWPVPKPWVAATQDVIEKTQPLCEINSAASQQDGCRLREIWLGIYKDFVARRHAICDTFLQEEFL</sequence>
<dbReference type="SUPFAM" id="SSF53448">
    <property type="entry name" value="Nucleotide-diphospho-sugar transferases"/>
    <property type="match status" value="1"/>
</dbReference>
<dbReference type="InterPro" id="IPR029044">
    <property type="entry name" value="Nucleotide-diphossugar_trans"/>
</dbReference>
<dbReference type="VEuPathDB" id="FungiDB:PDIP_42300"/>
<dbReference type="Gene3D" id="3.90.550.10">
    <property type="entry name" value="Spore Coat Polysaccharide Biosynthesis Protein SpsA, Chain A"/>
    <property type="match status" value="1"/>
</dbReference>
<dbReference type="EMBL" id="CP060779">
    <property type="protein sequence ID" value="QQK48387.1"/>
    <property type="molecule type" value="Genomic_DNA"/>
</dbReference>
<dbReference type="AlphaFoldDB" id="A0A7T6XW46"/>
<evidence type="ECO:0000313" key="1">
    <source>
        <dbReference type="EMBL" id="QQK48387.1"/>
    </source>
</evidence>
<name>A0A7T6XW46_PENDI</name>
<gene>
    <name evidence="1" type="ORF">Pdw03_6022</name>
</gene>